<keyword evidence="2" id="KW-1185">Reference proteome</keyword>
<evidence type="ECO:0000313" key="1">
    <source>
        <dbReference type="EMBL" id="KAI5061129.1"/>
    </source>
</evidence>
<reference evidence="1" key="1">
    <citation type="submission" date="2021-01" db="EMBL/GenBank/DDBJ databases">
        <title>Adiantum capillus-veneris genome.</title>
        <authorList>
            <person name="Fang Y."/>
            <person name="Liao Q."/>
        </authorList>
    </citation>
    <scope>NUCLEOTIDE SEQUENCE</scope>
    <source>
        <strain evidence="1">H3</strain>
        <tissue evidence="1">Leaf</tissue>
    </source>
</reference>
<dbReference type="EMBL" id="JABFUD020000023">
    <property type="protein sequence ID" value="KAI5061129.1"/>
    <property type="molecule type" value="Genomic_DNA"/>
</dbReference>
<gene>
    <name evidence="1" type="ORF">GOP47_0023634</name>
</gene>
<dbReference type="Proteomes" id="UP000886520">
    <property type="component" value="Chromosome 23"/>
</dbReference>
<dbReference type="OrthoDB" id="10516873at2759"/>
<dbReference type="AlphaFoldDB" id="A0A9D4U3T4"/>
<protein>
    <submittedName>
        <fullName evidence="1">Uncharacterized protein</fullName>
    </submittedName>
</protein>
<proteinExistence type="predicted"/>
<name>A0A9D4U3T4_ADICA</name>
<evidence type="ECO:0000313" key="2">
    <source>
        <dbReference type="Proteomes" id="UP000886520"/>
    </source>
</evidence>
<accession>A0A9D4U3T4</accession>
<organism evidence="1 2">
    <name type="scientific">Adiantum capillus-veneris</name>
    <name type="common">Maidenhair fern</name>
    <dbReference type="NCBI Taxonomy" id="13818"/>
    <lineage>
        <taxon>Eukaryota</taxon>
        <taxon>Viridiplantae</taxon>
        <taxon>Streptophyta</taxon>
        <taxon>Embryophyta</taxon>
        <taxon>Tracheophyta</taxon>
        <taxon>Polypodiopsida</taxon>
        <taxon>Polypodiidae</taxon>
        <taxon>Polypodiales</taxon>
        <taxon>Pteridineae</taxon>
        <taxon>Pteridaceae</taxon>
        <taxon>Vittarioideae</taxon>
        <taxon>Adiantum</taxon>
    </lineage>
</organism>
<comment type="caution">
    <text evidence="1">The sequence shown here is derived from an EMBL/GenBank/DDBJ whole genome shotgun (WGS) entry which is preliminary data.</text>
</comment>
<sequence length="98" mass="11289">MHCEHRPYIGFLKYEVADLAFGRSFFLISCWLSINCENLKMILACEGMEVSSPPMFTLQARAGTLMLCRRPKLVWMPSFFALTRQQQIAMKFAADTMT</sequence>